<sequence>MAATTYGVTEDGFVRKPLSAIIQSLNSRFTAAFGSTFVTDPASPDGQVIGIVADEIDTTWSQAQAAFNSYRPGATEGEGLDAITELTYAIRIVNRPTKVTVECSGAVGVEIPVGSTVSGGGYQFTTQNAVTIPGDVTVVCTTPGEIYVAPHTINKIETPVSGWTSVDNSEEGVTGLAYESDPALRARRDRTTTNGSATVEAIYSGLSGMDLDYVRIRDNDTGAPINGQPSGTIFVVVDGGAKNEIASVIYSKKAGGVPTYGTESVVITDRKGYPHTINFSRSSRTNIFISGTFRRMAGSNLSSVDVATSLQAAAMNYINSLSPGEPVVWSYMFGPLVASTPGIEIDSLFFALTANPTTTSTILLDIDQRAQALKENVTFTEAV</sequence>
<dbReference type="Pfam" id="PF04865">
    <property type="entry name" value="Baseplate_J"/>
    <property type="match status" value="1"/>
</dbReference>
<reference evidence="2 3" key="1">
    <citation type="submission" date="2018-04" db="EMBL/GenBank/DDBJ databases">
        <title>Phage therapy in agriculture - a green tech approach to combat plant pathogenic bacteria.</title>
        <authorList>
            <person name="Djurhuus A.M."/>
            <person name="Carstens A.B."/>
            <person name="Hansen L.H."/>
        </authorList>
    </citation>
    <scope>NUCLEOTIDE SEQUENCE [LARGE SCALE GENOMIC DNA]</scope>
</reference>
<name>A0A2U8UWL2_9CAUD</name>
<dbReference type="InterPro" id="IPR006949">
    <property type="entry name" value="Barrel_Baseplate_J-like"/>
</dbReference>
<dbReference type="RefSeq" id="YP_009802162.1">
    <property type="nucleotide sequence ID" value="NC_047978.1"/>
</dbReference>
<keyword evidence="3" id="KW-1185">Reference proteome</keyword>
<dbReference type="KEGG" id="vg:54992696"/>
<evidence type="ECO:0000313" key="3">
    <source>
        <dbReference type="Proteomes" id="UP000246222"/>
    </source>
</evidence>
<protein>
    <submittedName>
        <fullName evidence="2">Putative baseplate wedge protein</fullName>
    </submittedName>
</protein>
<dbReference type="EMBL" id="MH191398">
    <property type="protein sequence ID" value="AWN08652.1"/>
    <property type="molecule type" value="Genomic_DNA"/>
</dbReference>
<evidence type="ECO:0000259" key="1">
    <source>
        <dbReference type="Pfam" id="PF04865"/>
    </source>
</evidence>
<accession>A0A2U8UWL2</accession>
<evidence type="ECO:0000313" key="2">
    <source>
        <dbReference type="EMBL" id="AWN08652.1"/>
    </source>
</evidence>
<feature type="domain" description="Baseplate protein J-like barrel" evidence="1">
    <location>
        <begin position="100"/>
        <end position="175"/>
    </location>
</feature>
<dbReference type="Proteomes" id="UP000246222">
    <property type="component" value="Segment"/>
</dbReference>
<dbReference type="GeneID" id="54992696"/>
<proteinExistence type="predicted"/>
<organism evidence="2 3">
    <name type="scientific">Erwinia phage Faunus</name>
    <dbReference type="NCBI Taxonomy" id="2182346"/>
    <lineage>
        <taxon>Viruses</taxon>
        <taxon>Duplodnaviria</taxon>
        <taxon>Heunggongvirae</taxon>
        <taxon>Uroviricota</taxon>
        <taxon>Caudoviricetes</taxon>
        <taxon>Chaseviridae</taxon>
        <taxon>Cleopatravirinae</taxon>
        <taxon>Faunusvirus</taxon>
        <taxon>Faunusvirus faunus</taxon>
    </lineage>
</organism>